<evidence type="ECO:0000313" key="1">
    <source>
        <dbReference type="EMBL" id="CNU78096.1"/>
    </source>
</evidence>
<dbReference type="EMBL" id="CQPC01000055">
    <property type="protein sequence ID" value="CNU78096.1"/>
    <property type="molecule type" value="Genomic_DNA"/>
</dbReference>
<organism evidence="1 2">
    <name type="scientific">Salmonella enterica subsp. enterica serovar Bovismorbificans</name>
    <dbReference type="NCBI Taxonomy" id="58097"/>
    <lineage>
        <taxon>Bacteria</taxon>
        <taxon>Pseudomonadati</taxon>
        <taxon>Pseudomonadota</taxon>
        <taxon>Gammaproteobacteria</taxon>
        <taxon>Enterobacterales</taxon>
        <taxon>Enterobacteriaceae</taxon>
        <taxon>Salmonella</taxon>
    </lineage>
</organism>
<proteinExistence type="predicted"/>
<reference evidence="1 2" key="1">
    <citation type="submission" date="2015-03" db="EMBL/GenBank/DDBJ databases">
        <authorList>
            <consortium name="Pathogen Informatics"/>
        </authorList>
    </citation>
    <scope>NUCLEOTIDE SEQUENCE [LARGE SCALE GENOMIC DNA]</scope>
    <source>
        <strain evidence="1 2">3476</strain>
    </source>
</reference>
<name>A0A655DQ65_SALET</name>
<dbReference type="Proteomes" id="UP000039541">
    <property type="component" value="Unassembled WGS sequence"/>
</dbReference>
<sequence>MRRQRALQLDATPVQSANFRFRIVLKGNRKVATDKTAERLVQTLGFLHVKRERGKALGKHFPFRMETFNTVLARRTAKNRQRRKTRITPLTVGNFHDHRLFQLVNAEYAVIKRLRIAFDQVQIFRAVGQTFKLFGYLR</sequence>
<gene>
    <name evidence="1" type="ORF">ERS008202_03519</name>
</gene>
<dbReference type="AlphaFoldDB" id="A0A655DQ65"/>
<evidence type="ECO:0000313" key="2">
    <source>
        <dbReference type="Proteomes" id="UP000039541"/>
    </source>
</evidence>
<accession>A0A655DQ65</accession>
<protein>
    <submittedName>
        <fullName evidence="1">Uncharacterized protein</fullName>
    </submittedName>
</protein>